<dbReference type="InterPro" id="IPR037171">
    <property type="entry name" value="NagB/RpiA_transferase-like"/>
</dbReference>
<feature type="domain" description="Glucosamine/galactosamine-6-phosphate isomerase" evidence="5">
    <location>
        <begin position="9"/>
        <end position="226"/>
    </location>
</feature>
<dbReference type="GO" id="GO:0006046">
    <property type="term" value="P:N-acetylglucosamine catabolic process"/>
    <property type="evidence" value="ECO:0007669"/>
    <property type="project" value="UniProtKB-UniRule"/>
</dbReference>
<evidence type="ECO:0000313" key="7">
    <source>
        <dbReference type="Proteomes" id="UP001237207"/>
    </source>
</evidence>
<dbReference type="AlphaFoldDB" id="A0AAJ1WJW1"/>
<feature type="active site" description="For ring-opening step" evidence="4">
    <location>
        <position position="136"/>
    </location>
</feature>
<evidence type="ECO:0000313" key="6">
    <source>
        <dbReference type="EMBL" id="MDQ0215938.1"/>
    </source>
</evidence>
<keyword evidence="7" id="KW-1185">Reference proteome</keyword>
<dbReference type="CDD" id="cd01399">
    <property type="entry name" value="GlcN6P_deaminase"/>
    <property type="match status" value="1"/>
</dbReference>
<comment type="similarity">
    <text evidence="4">Belongs to the glucosamine/galactosamine-6-phosphate isomerase family. NagB subfamily.</text>
</comment>
<dbReference type="SUPFAM" id="SSF100950">
    <property type="entry name" value="NagB/RpiA/CoA transferase-like"/>
    <property type="match status" value="1"/>
</dbReference>
<sequence>MNIIRVATYKDLSEKASQILLKQIKEKSNSVLGLATGGSVIGTYELLVEDHKKNKTPYNQIKTVNLDEYIGLKPNNPYSYHYFMNQYLFQHIDLLEQHTHVPKGVSDDFQNECHQYEQTIEQLGGIDLQLLGVGVNGHIGFNEPGTSFQSKTHIVDLSPSTIEVNSRFFNTIEEVPTKAITMGIQTIMNSKKIVLLASGKTKAPILKEILKGEVTENVPASVLNQHPDVTIIADEEALAN</sequence>
<dbReference type="InterPro" id="IPR006148">
    <property type="entry name" value="Glc/Gal-6P_isomerase"/>
</dbReference>
<proteinExistence type="inferred from homology"/>
<evidence type="ECO:0000259" key="5">
    <source>
        <dbReference type="Pfam" id="PF01182"/>
    </source>
</evidence>
<keyword evidence="3 4" id="KW-0119">Carbohydrate metabolism</keyword>
<dbReference type="InterPro" id="IPR018321">
    <property type="entry name" value="Glucosamine6P_isomerase_CS"/>
</dbReference>
<evidence type="ECO:0000256" key="4">
    <source>
        <dbReference type="HAMAP-Rule" id="MF_01241"/>
    </source>
</evidence>
<organism evidence="6 7">
    <name type="scientific">Oikeobacillus pervagus</name>
    <dbReference type="NCBI Taxonomy" id="1325931"/>
    <lineage>
        <taxon>Bacteria</taxon>
        <taxon>Bacillati</taxon>
        <taxon>Bacillota</taxon>
        <taxon>Bacilli</taxon>
        <taxon>Bacillales</taxon>
        <taxon>Bacillaceae</taxon>
        <taxon>Oikeobacillus</taxon>
    </lineage>
</organism>
<dbReference type="PANTHER" id="PTHR11280">
    <property type="entry name" value="GLUCOSAMINE-6-PHOSPHATE ISOMERASE"/>
    <property type="match status" value="1"/>
</dbReference>
<feature type="active site" description="Proton acceptor; for enolization step" evidence="4">
    <location>
        <position position="67"/>
    </location>
</feature>
<dbReference type="GO" id="GO:0042802">
    <property type="term" value="F:identical protein binding"/>
    <property type="evidence" value="ECO:0007669"/>
    <property type="project" value="TreeGrafter"/>
</dbReference>
<dbReference type="InterPro" id="IPR004547">
    <property type="entry name" value="Glucosamine6P_isomerase"/>
</dbReference>
<feature type="active site" description="For ring-opening step" evidence="4">
    <location>
        <position position="143"/>
    </location>
</feature>
<comment type="catalytic activity">
    <reaction evidence="1 4">
        <text>alpha-D-glucosamine 6-phosphate + H2O = beta-D-fructose 6-phosphate + NH4(+)</text>
        <dbReference type="Rhea" id="RHEA:12172"/>
        <dbReference type="ChEBI" id="CHEBI:15377"/>
        <dbReference type="ChEBI" id="CHEBI:28938"/>
        <dbReference type="ChEBI" id="CHEBI:57634"/>
        <dbReference type="ChEBI" id="CHEBI:75989"/>
        <dbReference type="EC" id="3.5.99.6"/>
    </reaction>
</comment>
<dbReference type="GO" id="GO:0004342">
    <property type="term" value="F:glucosamine-6-phosphate deaminase activity"/>
    <property type="evidence" value="ECO:0007669"/>
    <property type="project" value="UniProtKB-UniRule"/>
</dbReference>
<name>A0AAJ1WJW1_9BACI</name>
<evidence type="ECO:0000256" key="1">
    <source>
        <dbReference type="ARBA" id="ARBA00000644"/>
    </source>
</evidence>
<dbReference type="Proteomes" id="UP001237207">
    <property type="component" value="Unassembled WGS sequence"/>
</dbReference>
<evidence type="ECO:0000256" key="2">
    <source>
        <dbReference type="ARBA" id="ARBA00022801"/>
    </source>
</evidence>
<dbReference type="FunFam" id="3.40.50.1360:FF:000003">
    <property type="entry name" value="Glucosamine-6-phosphate deaminase"/>
    <property type="match status" value="1"/>
</dbReference>
<dbReference type="HAMAP" id="MF_01241">
    <property type="entry name" value="GlcN6P_deamin"/>
    <property type="match status" value="1"/>
</dbReference>
<dbReference type="Pfam" id="PF01182">
    <property type="entry name" value="Glucosamine_iso"/>
    <property type="match status" value="1"/>
</dbReference>
<comment type="pathway">
    <text evidence="4">Amino-sugar metabolism; N-acetylneuraminate degradation; D-fructose 6-phosphate from N-acetylneuraminate: step 5/5.</text>
</comment>
<dbReference type="GO" id="GO:0006043">
    <property type="term" value="P:glucosamine catabolic process"/>
    <property type="evidence" value="ECO:0007669"/>
    <property type="project" value="TreeGrafter"/>
</dbReference>
<comment type="caution">
    <text evidence="4">Lacks conserved residue(s) required for the propagation of feature annotation.</text>
</comment>
<reference evidence="6" key="1">
    <citation type="submission" date="2023-07" db="EMBL/GenBank/DDBJ databases">
        <title>Genomic Encyclopedia of Type Strains, Phase IV (KMG-IV): sequencing the most valuable type-strain genomes for metagenomic binning, comparative biology and taxonomic classification.</title>
        <authorList>
            <person name="Goeker M."/>
        </authorList>
    </citation>
    <scope>NUCLEOTIDE SEQUENCE</scope>
    <source>
        <strain evidence="6">DSM 23947</strain>
    </source>
</reference>
<feature type="active site" description="Proton acceptor; for ring-opening step" evidence="4">
    <location>
        <position position="138"/>
    </location>
</feature>
<accession>A0AAJ1WJW1</accession>
<dbReference type="GO" id="GO:0019262">
    <property type="term" value="P:N-acetylneuraminate catabolic process"/>
    <property type="evidence" value="ECO:0007669"/>
    <property type="project" value="UniProtKB-UniRule"/>
</dbReference>
<comment type="caution">
    <text evidence="6">The sequence shown here is derived from an EMBL/GenBank/DDBJ whole genome shotgun (WGS) entry which is preliminary data.</text>
</comment>
<dbReference type="PANTHER" id="PTHR11280:SF5">
    <property type="entry name" value="GLUCOSAMINE-6-PHOSPHATE ISOMERASE"/>
    <property type="match status" value="1"/>
</dbReference>
<dbReference type="EC" id="3.5.99.6" evidence="4"/>
<protein>
    <recommendedName>
        <fullName evidence="4">Glucosamine-6-phosphate deaminase</fullName>
        <ecNumber evidence="4">3.5.99.6</ecNumber>
    </recommendedName>
    <alternativeName>
        <fullName evidence="4">GlcN6P deaminase</fullName>
        <shortName evidence="4">GNPDA</shortName>
    </alternativeName>
    <alternativeName>
        <fullName evidence="4">Glucosamine-6-phosphate isomerase</fullName>
    </alternativeName>
</protein>
<keyword evidence="2 4" id="KW-0378">Hydrolase</keyword>
<dbReference type="GO" id="GO:0005975">
    <property type="term" value="P:carbohydrate metabolic process"/>
    <property type="evidence" value="ECO:0007669"/>
    <property type="project" value="InterPro"/>
</dbReference>
<dbReference type="RefSeq" id="WP_307257936.1">
    <property type="nucleotide sequence ID" value="NZ_JAUSUC010000031.1"/>
</dbReference>
<comment type="function">
    <text evidence="4">Catalyzes the reversible isomerization-deamination of glucosamine 6-phosphate (GlcN6P) to form fructose 6-phosphate (Fru6P) and ammonium ion.</text>
</comment>
<dbReference type="NCBIfam" id="TIGR00502">
    <property type="entry name" value="nagB"/>
    <property type="match status" value="1"/>
</dbReference>
<gene>
    <name evidence="4" type="primary">nagB</name>
    <name evidence="6" type="ORF">J2S13_002359</name>
</gene>
<dbReference type="PROSITE" id="PS01161">
    <property type="entry name" value="GLC_GALNAC_ISOMERASE"/>
    <property type="match status" value="1"/>
</dbReference>
<dbReference type="GO" id="GO:0005737">
    <property type="term" value="C:cytoplasm"/>
    <property type="evidence" value="ECO:0007669"/>
    <property type="project" value="TreeGrafter"/>
</dbReference>
<dbReference type="Gene3D" id="3.40.50.1360">
    <property type="match status" value="1"/>
</dbReference>
<evidence type="ECO:0000256" key="3">
    <source>
        <dbReference type="ARBA" id="ARBA00023277"/>
    </source>
</evidence>
<dbReference type="EMBL" id="JAUSUC010000031">
    <property type="protein sequence ID" value="MDQ0215938.1"/>
    <property type="molecule type" value="Genomic_DNA"/>
</dbReference>